<dbReference type="PANTHER" id="PTHR13929">
    <property type="entry name" value="1,4-DIHYDROXY-2-NAPHTHOATE OCTAPRENYLTRANSFERASE"/>
    <property type="match status" value="1"/>
</dbReference>
<keyword evidence="6 8" id="KW-1133">Transmembrane helix</keyword>
<feature type="transmembrane region" description="Helical" evidence="8">
    <location>
        <begin position="177"/>
        <end position="197"/>
    </location>
</feature>
<keyword evidence="7 8" id="KW-0472">Membrane</keyword>
<dbReference type="EC" id="2.5.1.74" evidence="8 9"/>
<reference evidence="10 11" key="1">
    <citation type="submission" date="2012-02" db="EMBL/GenBank/DDBJ databases">
        <title>Shotgun genome sequence of Phaeospirillum photometricum DSM 122.</title>
        <authorList>
            <person name="Duquesne K."/>
            <person name="Sturgis J."/>
        </authorList>
    </citation>
    <scope>NUCLEOTIDE SEQUENCE [LARGE SCALE GENOMIC DNA]</scope>
    <source>
        <strain evidence="11">DSM122</strain>
    </source>
</reference>
<feature type="transmembrane region" description="Helical" evidence="8">
    <location>
        <begin position="124"/>
        <end position="141"/>
    </location>
</feature>
<dbReference type="CDD" id="cd13962">
    <property type="entry name" value="PT_UbiA_UBIAD1"/>
    <property type="match status" value="1"/>
</dbReference>
<dbReference type="OrthoDB" id="9767568at2"/>
<dbReference type="PANTHER" id="PTHR13929:SF0">
    <property type="entry name" value="UBIA PRENYLTRANSFERASE DOMAIN-CONTAINING PROTEIN 1"/>
    <property type="match status" value="1"/>
</dbReference>
<comment type="catalytic activity">
    <reaction evidence="8">
        <text>an all-trans-polyprenyl diphosphate + 1,4-dihydroxy-2-naphthoate + H(+) = a 2-demethylmenaquinol + CO2 + diphosphate</text>
        <dbReference type="Rhea" id="RHEA:26478"/>
        <dbReference type="Rhea" id="RHEA-COMP:9563"/>
        <dbReference type="Rhea" id="RHEA-COMP:9564"/>
        <dbReference type="ChEBI" id="CHEBI:11173"/>
        <dbReference type="ChEBI" id="CHEBI:15378"/>
        <dbReference type="ChEBI" id="CHEBI:16526"/>
        <dbReference type="ChEBI" id="CHEBI:33019"/>
        <dbReference type="ChEBI" id="CHEBI:55437"/>
        <dbReference type="ChEBI" id="CHEBI:58914"/>
        <dbReference type="EC" id="2.5.1.74"/>
    </reaction>
</comment>
<protein>
    <recommendedName>
        <fullName evidence="8 9">1,4-dihydroxy-2-naphthoate octaprenyltransferase</fullName>
        <shortName evidence="8">DHNA-octaprenyltransferase</shortName>
        <ecNumber evidence="8 9">2.5.1.74</ecNumber>
    </recommendedName>
</protein>
<feature type="transmembrane region" description="Helical" evidence="8">
    <location>
        <begin position="21"/>
        <end position="39"/>
    </location>
</feature>
<evidence type="ECO:0000313" key="10">
    <source>
        <dbReference type="EMBL" id="CCG09411.1"/>
    </source>
</evidence>
<dbReference type="RefSeq" id="WP_014416041.1">
    <property type="nucleotide sequence ID" value="NC_017059.1"/>
</dbReference>
<dbReference type="InterPro" id="IPR004657">
    <property type="entry name" value="MenA"/>
</dbReference>
<keyword evidence="11" id="KW-1185">Reference proteome</keyword>
<dbReference type="KEGG" id="rpm:RSPPHO_02785"/>
<gene>
    <name evidence="8" type="primary">menA</name>
    <name evidence="10" type="ORF">RSPPHO_02785</name>
</gene>
<comment type="subcellular location">
    <subcellularLocation>
        <location evidence="8">Cell membrane</location>
        <topology evidence="8">Multi-pass membrane protein</topology>
    </subcellularLocation>
    <subcellularLocation>
        <location evidence="1">Membrane</location>
        <topology evidence="1">Multi-pass membrane protein</topology>
    </subcellularLocation>
</comment>
<dbReference type="PATRIC" id="fig|1150469.3.peg.3153"/>
<dbReference type="InterPro" id="IPR026046">
    <property type="entry name" value="UBIAD1"/>
</dbReference>
<evidence type="ECO:0000256" key="3">
    <source>
        <dbReference type="ARBA" id="ARBA00022475"/>
    </source>
</evidence>
<keyword evidence="5 8" id="KW-0812">Transmembrane</keyword>
<feature type="transmembrane region" description="Helical" evidence="8">
    <location>
        <begin position="153"/>
        <end position="171"/>
    </location>
</feature>
<dbReference type="UniPathway" id="UPA00079">
    <property type="reaction ID" value="UER00168"/>
</dbReference>
<comment type="similarity">
    <text evidence="8">Belongs to the MenA family. Type 1 subfamily.</text>
</comment>
<evidence type="ECO:0000256" key="4">
    <source>
        <dbReference type="ARBA" id="ARBA00022679"/>
    </source>
</evidence>
<dbReference type="Proteomes" id="UP000033220">
    <property type="component" value="Chromosome DSM 122"/>
</dbReference>
<evidence type="ECO:0000256" key="6">
    <source>
        <dbReference type="ARBA" id="ARBA00022989"/>
    </source>
</evidence>
<dbReference type="GO" id="GO:0042371">
    <property type="term" value="P:vitamin K biosynthetic process"/>
    <property type="evidence" value="ECO:0007669"/>
    <property type="project" value="TreeGrafter"/>
</dbReference>
<evidence type="ECO:0000256" key="7">
    <source>
        <dbReference type="ARBA" id="ARBA00023136"/>
    </source>
</evidence>
<sequence>MHPSRPRPSWLRVWTLAARPHTLPLSASPILAGIVLAWAETGQTALGVSVAALLTAVAIQIATNLHNDAADSLDGTDQPDRKGPLRVVQAGWVSAQTVQRAAHLVFGFAFLCGLVLVVKGGWPILLAGLASLLAGYAYSAGPWPIARGPFGEVFVTLFFGLVAVAGMTFLITGTVTLAALLLGLGVGLTAAAVLLVNNTRDREGDTRAGRRTLAIRLERPGINRLYAWFMGGAVASVGLMALSTPVLWGGLAVLACVPLARKAIRAFWQAEDPCVFNLCLKRTAGFQVVLCGCLCVGLIVTRVVF</sequence>
<dbReference type="AlphaFoldDB" id="H6SP86"/>
<dbReference type="GO" id="GO:0005886">
    <property type="term" value="C:plasma membrane"/>
    <property type="evidence" value="ECO:0007669"/>
    <property type="project" value="UniProtKB-SubCell"/>
</dbReference>
<evidence type="ECO:0000256" key="8">
    <source>
        <dbReference type="HAMAP-Rule" id="MF_01937"/>
    </source>
</evidence>
<evidence type="ECO:0000256" key="1">
    <source>
        <dbReference type="ARBA" id="ARBA00004141"/>
    </source>
</evidence>
<dbReference type="InterPro" id="IPR000537">
    <property type="entry name" value="UbiA_prenyltransferase"/>
</dbReference>
<dbReference type="GO" id="GO:0009234">
    <property type="term" value="P:menaquinone biosynthetic process"/>
    <property type="evidence" value="ECO:0007669"/>
    <property type="project" value="UniProtKB-UniRule"/>
</dbReference>
<dbReference type="EMBL" id="HE663493">
    <property type="protein sequence ID" value="CCG09411.1"/>
    <property type="molecule type" value="Genomic_DNA"/>
</dbReference>
<dbReference type="eggNOG" id="COG1575">
    <property type="taxonomic scope" value="Bacteria"/>
</dbReference>
<dbReference type="Pfam" id="PF01040">
    <property type="entry name" value="UbiA"/>
    <property type="match status" value="1"/>
</dbReference>
<feature type="transmembrane region" description="Helical" evidence="8">
    <location>
        <begin position="45"/>
        <end position="63"/>
    </location>
</feature>
<dbReference type="HAMAP" id="MF_01937">
    <property type="entry name" value="MenA_1"/>
    <property type="match status" value="1"/>
</dbReference>
<comment type="function">
    <text evidence="8">Conversion of 1,4-dihydroxy-2-naphthoate (DHNA) to demethylmenaquinone (DMK).</text>
</comment>
<dbReference type="PIRSF" id="PIRSF005355">
    <property type="entry name" value="UBIAD1"/>
    <property type="match status" value="1"/>
</dbReference>
<dbReference type="HOGENOM" id="CLU_043611_1_2_5"/>
<dbReference type="NCBIfam" id="TIGR00751">
    <property type="entry name" value="menA"/>
    <property type="match status" value="1"/>
</dbReference>
<accession>H6SP86</accession>
<dbReference type="STRING" id="1150469.RSPPHO_02785"/>
<name>H6SP86_PARPM</name>
<evidence type="ECO:0000313" key="11">
    <source>
        <dbReference type="Proteomes" id="UP000033220"/>
    </source>
</evidence>
<evidence type="ECO:0000256" key="5">
    <source>
        <dbReference type="ARBA" id="ARBA00022692"/>
    </source>
</evidence>
<proteinExistence type="inferred from homology"/>
<keyword evidence="3 8" id="KW-1003">Cell membrane</keyword>
<keyword evidence="2 8" id="KW-0474">Menaquinone biosynthesis</keyword>
<dbReference type="GO" id="GO:0046428">
    <property type="term" value="F:1,4-dihydroxy-2-naphthoate polyprenyltransferase activity"/>
    <property type="evidence" value="ECO:0007669"/>
    <property type="project" value="UniProtKB-UniRule"/>
</dbReference>
<feature type="transmembrane region" description="Helical" evidence="8">
    <location>
        <begin position="225"/>
        <end position="241"/>
    </location>
</feature>
<evidence type="ECO:0000256" key="2">
    <source>
        <dbReference type="ARBA" id="ARBA00022428"/>
    </source>
</evidence>
<dbReference type="InterPro" id="IPR044878">
    <property type="entry name" value="UbiA_sf"/>
</dbReference>
<comment type="pathway">
    <text evidence="8">Quinol/quinone metabolism; menaquinone biosynthesis; menaquinol from 1,4-dihydroxy-2-naphthoate: step 1/2.</text>
</comment>
<dbReference type="Gene3D" id="1.10.357.140">
    <property type="entry name" value="UbiA prenyltransferase"/>
    <property type="match status" value="1"/>
</dbReference>
<feature type="transmembrane region" description="Helical" evidence="8">
    <location>
        <begin position="284"/>
        <end position="304"/>
    </location>
</feature>
<keyword evidence="4 8" id="KW-0808">Transferase</keyword>
<evidence type="ECO:0000256" key="9">
    <source>
        <dbReference type="NCBIfam" id="TIGR00751"/>
    </source>
</evidence>
<organism evidence="10 11">
    <name type="scientific">Pararhodospirillum photometricum DSM 122</name>
    <dbReference type="NCBI Taxonomy" id="1150469"/>
    <lineage>
        <taxon>Bacteria</taxon>
        <taxon>Pseudomonadati</taxon>
        <taxon>Pseudomonadota</taxon>
        <taxon>Alphaproteobacteria</taxon>
        <taxon>Rhodospirillales</taxon>
        <taxon>Rhodospirillaceae</taxon>
        <taxon>Pararhodospirillum</taxon>
    </lineage>
</organism>